<dbReference type="AlphaFoldDB" id="A0A931CZR8"/>
<keyword evidence="1" id="KW-0472">Membrane</keyword>
<sequence length="66" mass="7506">MLLPLLPNKGYGPWEALNPYWTWWMVVLISGIYALSVVSGLIDVDAIALSLSRAARQHGCFYKYEF</sequence>
<proteinExistence type="predicted"/>
<keyword evidence="1" id="KW-0812">Transmembrane</keyword>
<feature type="transmembrane region" description="Helical" evidence="1">
    <location>
        <begin position="20"/>
        <end position="42"/>
    </location>
</feature>
<keyword evidence="1" id="KW-1133">Transmembrane helix</keyword>
<comment type="caution">
    <text evidence="2">The sequence shown here is derived from an EMBL/GenBank/DDBJ whole genome shotgun (WGS) entry which is preliminary data.</text>
</comment>
<reference evidence="2" key="1">
    <citation type="submission" date="2020-07" db="EMBL/GenBank/DDBJ databases">
        <title>Severe corrosion of carbon steel in oil field produced water can be linked to methanogenic archaea containing a special type of NiFe hydrogenase.</title>
        <authorList>
            <person name="Lahme S."/>
            <person name="Mand J."/>
            <person name="Longwell J."/>
            <person name="Smith R."/>
            <person name="Enning D."/>
        </authorList>
    </citation>
    <scope>NUCLEOTIDE SEQUENCE</scope>
    <source>
        <strain evidence="2">MIC098Bin6</strain>
    </source>
</reference>
<dbReference type="EMBL" id="JACCQK010000325">
    <property type="protein sequence ID" value="MBG0779473.1"/>
    <property type="molecule type" value="Genomic_DNA"/>
</dbReference>
<organism evidence="2 3">
    <name type="scientific">Desulfotignum balticum</name>
    <dbReference type="NCBI Taxonomy" id="115781"/>
    <lineage>
        <taxon>Bacteria</taxon>
        <taxon>Pseudomonadati</taxon>
        <taxon>Thermodesulfobacteriota</taxon>
        <taxon>Desulfobacteria</taxon>
        <taxon>Desulfobacterales</taxon>
        <taxon>Desulfobacteraceae</taxon>
        <taxon>Desulfotignum</taxon>
    </lineage>
</organism>
<dbReference type="Proteomes" id="UP000706172">
    <property type="component" value="Unassembled WGS sequence"/>
</dbReference>
<gene>
    <name evidence="2" type="ORF">H0S81_06055</name>
</gene>
<protein>
    <submittedName>
        <fullName evidence="2">Uncharacterized protein</fullName>
    </submittedName>
</protein>
<dbReference type="PANTHER" id="PTHR39084:SF1">
    <property type="entry name" value="DUF4010 DOMAIN-CONTAINING PROTEIN"/>
    <property type="match status" value="1"/>
</dbReference>
<evidence type="ECO:0000313" key="2">
    <source>
        <dbReference type="EMBL" id="MBG0779473.1"/>
    </source>
</evidence>
<name>A0A931CZR8_9BACT</name>
<evidence type="ECO:0000256" key="1">
    <source>
        <dbReference type="SAM" id="Phobius"/>
    </source>
</evidence>
<evidence type="ECO:0000313" key="3">
    <source>
        <dbReference type="Proteomes" id="UP000706172"/>
    </source>
</evidence>
<accession>A0A931CZR8</accession>
<dbReference type="PANTHER" id="PTHR39084">
    <property type="entry name" value="MEMBRANE PROTEIN-RELATED"/>
    <property type="match status" value="1"/>
</dbReference>